<evidence type="ECO:0000313" key="2">
    <source>
        <dbReference type="EMBL" id="CDW39395.1"/>
    </source>
</evidence>
<sequence>MAPEEGVSSTIYARGDKSSSIGNSYY</sequence>
<evidence type="ECO:0000256" key="1">
    <source>
        <dbReference type="SAM" id="MobiDB-lite"/>
    </source>
</evidence>
<reference evidence="2" key="1">
    <citation type="submission" date="2014-05" db="EMBL/GenBank/DDBJ databases">
        <authorList>
            <person name="Chronopoulou M."/>
        </authorList>
    </citation>
    <scope>NUCLEOTIDE SEQUENCE</scope>
    <source>
        <tissue evidence="2">Whole organism</tissue>
    </source>
</reference>
<dbReference type="AlphaFoldDB" id="A0A0K2UMY4"/>
<organism evidence="2">
    <name type="scientific">Lepeophtheirus salmonis</name>
    <name type="common">Salmon louse</name>
    <name type="synonym">Caligus salmonis</name>
    <dbReference type="NCBI Taxonomy" id="72036"/>
    <lineage>
        <taxon>Eukaryota</taxon>
        <taxon>Metazoa</taxon>
        <taxon>Ecdysozoa</taxon>
        <taxon>Arthropoda</taxon>
        <taxon>Crustacea</taxon>
        <taxon>Multicrustacea</taxon>
        <taxon>Hexanauplia</taxon>
        <taxon>Copepoda</taxon>
        <taxon>Siphonostomatoida</taxon>
        <taxon>Caligidae</taxon>
        <taxon>Lepeophtheirus</taxon>
    </lineage>
</organism>
<feature type="region of interest" description="Disordered" evidence="1">
    <location>
        <begin position="1"/>
        <end position="26"/>
    </location>
</feature>
<dbReference type="EMBL" id="HACA01022034">
    <property type="protein sequence ID" value="CDW39395.1"/>
    <property type="molecule type" value="Transcribed_RNA"/>
</dbReference>
<protein>
    <submittedName>
        <fullName evidence="2">Uncharacterized protein</fullName>
    </submittedName>
</protein>
<proteinExistence type="predicted"/>
<name>A0A0K2UMY4_LEPSM</name>
<accession>A0A0K2UMY4</accession>